<feature type="region of interest" description="Disordered" evidence="1">
    <location>
        <begin position="144"/>
        <end position="175"/>
    </location>
</feature>
<organism evidence="2 3">
    <name type="scientific">Yersinia rohdei</name>
    <dbReference type="NCBI Taxonomy" id="29485"/>
    <lineage>
        <taxon>Bacteria</taxon>
        <taxon>Pseudomonadati</taxon>
        <taxon>Pseudomonadota</taxon>
        <taxon>Gammaproteobacteria</taxon>
        <taxon>Enterobacterales</taxon>
        <taxon>Yersiniaceae</taxon>
        <taxon>Yersinia</taxon>
    </lineage>
</organism>
<sequence>MITLAQLARNYGYDESTVRKWKQQGMPHGKDVADEITINWIVENQIKPLRNTDIKEQIEIQRLAKLTAEARQAEIDLEIKMGELIETQYLENELGTFLKKIRDHIRTVPNKNYLELFEQESASDVKRVLQQSIDTILNEIGDFKLEGGKDAEPEQQQITESTKKGNKENIATPKT</sequence>
<dbReference type="AlphaFoldDB" id="A0A0U1HVC7"/>
<evidence type="ECO:0000313" key="3">
    <source>
        <dbReference type="Proteomes" id="UP000042054"/>
    </source>
</evidence>
<evidence type="ECO:0000313" key="2">
    <source>
        <dbReference type="EMBL" id="CQI92595.1"/>
    </source>
</evidence>
<dbReference type="OrthoDB" id="6631446at2"/>
<dbReference type="Proteomes" id="UP000042054">
    <property type="component" value="Unassembled WGS sequence"/>
</dbReference>
<gene>
    <name evidence="2" type="ORF">ERS008555_02707</name>
</gene>
<proteinExistence type="predicted"/>
<name>A0A0U1HVC7_YERRO</name>
<accession>A0A0U1HVC7</accession>
<protein>
    <submittedName>
        <fullName evidence="2">Phage DNA packaging protein Nu1</fullName>
    </submittedName>
</protein>
<evidence type="ECO:0000256" key="1">
    <source>
        <dbReference type="SAM" id="MobiDB-lite"/>
    </source>
</evidence>
<dbReference type="RefSeq" id="WP_050535150.1">
    <property type="nucleotide sequence ID" value="NZ_CTKE01000013.1"/>
</dbReference>
<dbReference type="EMBL" id="CTKE01000013">
    <property type="protein sequence ID" value="CQI92595.1"/>
    <property type="molecule type" value="Genomic_DNA"/>
</dbReference>
<reference evidence="2 3" key="1">
    <citation type="submission" date="2015-03" db="EMBL/GenBank/DDBJ databases">
        <authorList>
            <person name="Murphy D."/>
        </authorList>
    </citation>
    <scope>NUCLEOTIDE SEQUENCE [LARGE SCALE GENOMIC DNA]</scope>
    <source>
        <strain evidence="2 3">68/02</strain>
    </source>
</reference>